<gene>
    <name evidence="2" type="ORF">BP5553_05314</name>
</gene>
<proteinExistence type="predicted"/>
<feature type="compositionally biased region" description="Polar residues" evidence="1">
    <location>
        <begin position="64"/>
        <end position="77"/>
    </location>
</feature>
<evidence type="ECO:0000256" key="1">
    <source>
        <dbReference type="SAM" id="MobiDB-lite"/>
    </source>
</evidence>
<feature type="compositionally biased region" description="Low complexity" evidence="1">
    <location>
        <begin position="49"/>
        <end position="63"/>
    </location>
</feature>
<feature type="region of interest" description="Disordered" evidence="1">
    <location>
        <begin position="1"/>
        <end position="234"/>
    </location>
</feature>
<feature type="compositionally biased region" description="Basic and acidic residues" evidence="1">
    <location>
        <begin position="169"/>
        <end position="194"/>
    </location>
</feature>
<organism evidence="2 3">
    <name type="scientific">Venustampulla echinocandica</name>
    <dbReference type="NCBI Taxonomy" id="2656787"/>
    <lineage>
        <taxon>Eukaryota</taxon>
        <taxon>Fungi</taxon>
        <taxon>Dikarya</taxon>
        <taxon>Ascomycota</taxon>
        <taxon>Pezizomycotina</taxon>
        <taxon>Leotiomycetes</taxon>
        <taxon>Helotiales</taxon>
        <taxon>Pleuroascaceae</taxon>
        <taxon>Venustampulla</taxon>
    </lineage>
</organism>
<sequence length="234" mass="26598">MAHKEAYLFCSSKGIADEQLAKAEQERGRKRERTSEEPEAAGASKRIRSASVSSTISVSTISTNMTRSQSPRRSNSGGKRRLGSPSLSQSPFPNDSSRQDRRFPSVSRSPPSQPKAMDREKKRRRSSFSSVDSISSDDRRDNRRDSRRRDSSRSTRRRYQHMSPPMRGRRTESTSPKREARRIPSDRDPSREDFGNGGGSHRNDFKDHQPPARERSLSPFSKRLALTQSMNMGR</sequence>
<dbReference type="GeneID" id="43598163"/>
<keyword evidence="3" id="KW-1185">Reference proteome</keyword>
<reference evidence="2 3" key="1">
    <citation type="journal article" date="2018" name="IMA Fungus">
        <title>IMA Genome-F 9: Draft genome sequence of Annulohypoxylon stygium, Aspergillus mulundensis, Berkeleyomyces basicola (syn. Thielaviopsis basicola), Ceratocystis smalleyi, two Cercospora beticola strains, Coleophoma cylindrospora, Fusarium fracticaudum, Phialophora cf. hyalina, and Morchella septimelata.</title>
        <authorList>
            <person name="Wingfield B.D."/>
            <person name="Bills G.F."/>
            <person name="Dong Y."/>
            <person name="Huang W."/>
            <person name="Nel W.J."/>
            <person name="Swalarsk-Parry B.S."/>
            <person name="Vaghefi N."/>
            <person name="Wilken P.M."/>
            <person name="An Z."/>
            <person name="de Beer Z.W."/>
            <person name="De Vos L."/>
            <person name="Chen L."/>
            <person name="Duong T.A."/>
            <person name="Gao Y."/>
            <person name="Hammerbacher A."/>
            <person name="Kikkert J.R."/>
            <person name="Li Y."/>
            <person name="Li H."/>
            <person name="Li K."/>
            <person name="Li Q."/>
            <person name="Liu X."/>
            <person name="Ma X."/>
            <person name="Naidoo K."/>
            <person name="Pethybridge S.J."/>
            <person name="Sun J."/>
            <person name="Steenkamp E.T."/>
            <person name="van der Nest M.A."/>
            <person name="van Wyk S."/>
            <person name="Wingfield M.J."/>
            <person name="Xiong C."/>
            <person name="Yue Q."/>
            <person name="Zhang X."/>
        </authorList>
    </citation>
    <scope>NUCLEOTIDE SEQUENCE [LARGE SCALE GENOMIC DNA]</scope>
    <source>
        <strain evidence="2 3">BP 5553</strain>
    </source>
</reference>
<feature type="compositionally biased region" description="Basic and acidic residues" evidence="1">
    <location>
        <begin position="136"/>
        <end position="153"/>
    </location>
</feature>
<dbReference type="EMBL" id="NPIC01000003">
    <property type="protein sequence ID" value="RDL37881.1"/>
    <property type="molecule type" value="Genomic_DNA"/>
</dbReference>
<dbReference type="AlphaFoldDB" id="A0A370TQT3"/>
<dbReference type="RefSeq" id="XP_031870537.1">
    <property type="nucleotide sequence ID" value="XM_032013937.1"/>
</dbReference>
<comment type="caution">
    <text evidence="2">The sequence shown here is derived from an EMBL/GenBank/DDBJ whole genome shotgun (WGS) entry which is preliminary data.</text>
</comment>
<dbReference type="Proteomes" id="UP000254866">
    <property type="component" value="Unassembled WGS sequence"/>
</dbReference>
<accession>A0A370TQT3</accession>
<dbReference type="STRING" id="2656787.A0A370TQT3"/>
<feature type="compositionally biased region" description="Polar residues" evidence="1">
    <location>
        <begin position="85"/>
        <end position="96"/>
    </location>
</feature>
<dbReference type="OrthoDB" id="437973at2759"/>
<evidence type="ECO:0000313" key="2">
    <source>
        <dbReference type="EMBL" id="RDL37881.1"/>
    </source>
</evidence>
<evidence type="ECO:0000313" key="3">
    <source>
        <dbReference type="Proteomes" id="UP000254866"/>
    </source>
</evidence>
<feature type="compositionally biased region" description="Basic and acidic residues" evidence="1">
    <location>
        <begin position="15"/>
        <end position="36"/>
    </location>
</feature>
<name>A0A370TQT3_9HELO</name>
<feature type="compositionally biased region" description="Basic and acidic residues" evidence="1">
    <location>
        <begin position="201"/>
        <end position="216"/>
    </location>
</feature>
<protein>
    <submittedName>
        <fullName evidence="2">Uncharacterized protein</fullName>
    </submittedName>
</protein>